<dbReference type="PANTHER" id="PTHR35546:SF115">
    <property type="entry name" value="F-BOX DOMAIN-CONTAINING PROTEIN"/>
    <property type="match status" value="1"/>
</dbReference>
<evidence type="ECO:0000259" key="1">
    <source>
        <dbReference type="Pfam" id="PF00646"/>
    </source>
</evidence>
<comment type="caution">
    <text evidence="3">The sequence shown here is derived from an EMBL/GenBank/DDBJ whole genome shotgun (WGS) entry which is preliminary data.</text>
</comment>
<sequence>MKKRASSSQEIVLNDEDLLTLILLRVPFKQLLLLKSVSKRWLSLVTNPHFIRLLRRSLPPLRASSRLIQRIFRYPFPDQVFCIPLDNPNAASPLRNSTFFATYNLQQIYLVQSCNGLAMCTNSCFISFEDFKCYVYNPSTDHLDTLPNQPLLYGRGVLYVGLTYDPSKSPHYKVIAFVYTQDQSGNFHIYSSETGNWKASVQSFHQPVGFSFLKDIPNSSVYWNGCLHWLCFLSGFHEDIPDCSVSDCFYLNVDEERLGTFPRPPIGARETSMRSYYFGESEGHLHVTEVCPYAISLNIYEMKSDYSGWFVKYWVDLAPIAKVFSEMNKHMSIFHDKFDYAVSVLSLFRRENFREDSFLVLEIPDFKVCPYTEPVLCAELQHAAGRGARS</sequence>
<protein>
    <submittedName>
        <fullName evidence="3">Uncharacterized protein</fullName>
    </submittedName>
</protein>
<dbReference type="SUPFAM" id="SSF81383">
    <property type="entry name" value="F-box domain"/>
    <property type="match status" value="1"/>
</dbReference>
<dbReference type="PANTHER" id="PTHR35546">
    <property type="entry name" value="F-BOX PROTEIN INTERACTION DOMAIN PROTEIN-RELATED"/>
    <property type="match status" value="1"/>
</dbReference>
<dbReference type="Pfam" id="PF00646">
    <property type="entry name" value="F-box"/>
    <property type="match status" value="1"/>
</dbReference>
<name>A0A175YGW4_DAUCS</name>
<evidence type="ECO:0000259" key="2">
    <source>
        <dbReference type="Pfam" id="PF07734"/>
    </source>
</evidence>
<dbReference type="Gramene" id="KZM82062">
    <property type="protein sequence ID" value="KZM82062"/>
    <property type="gene ID" value="DCAR_029675"/>
</dbReference>
<dbReference type="Pfam" id="PF07734">
    <property type="entry name" value="FBA_1"/>
    <property type="match status" value="1"/>
</dbReference>
<dbReference type="OMA" id="VISMHAN"/>
<dbReference type="AlphaFoldDB" id="A0A175YGW4"/>
<proteinExistence type="predicted"/>
<feature type="domain" description="F-box" evidence="1">
    <location>
        <begin position="16"/>
        <end position="51"/>
    </location>
</feature>
<dbReference type="InterPro" id="IPR036047">
    <property type="entry name" value="F-box-like_dom_sf"/>
</dbReference>
<reference evidence="3" key="1">
    <citation type="journal article" date="2016" name="Nat. Genet.">
        <title>A high-quality carrot genome assembly provides new insights into carotenoid accumulation and asterid genome evolution.</title>
        <authorList>
            <person name="Iorizzo M."/>
            <person name="Ellison S."/>
            <person name="Senalik D."/>
            <person name="Zeng P."/>
            <person name="Satapoomin P."/>
            <person name="Huang J."/>
            <person name="Bowman M."/>
            <person name="Iovene M."/>
            <person name="Sanseverino W."/>
            <person name="Cavagnaro P."/>
            <person name="Yildiz M."/>
            <person name="Macko-Podgorni A."/>
            <person name="Moranska E."/>
            <person name="Grzebelus E."/>
            <person name="Grzebelus D."/>
            <person name="Ashrafi H."/>
            <person name="Zheng Z."/>
            <person name="Cheng S."/>
            <person name="Spooner D."/>
            <person name="Van Deynze A."/>
            <person name="Simon P."/>
        </authorList>
    </citation>
    <scope>NUCLEOTIDE SEQUENCE [LARGE SCALE GENOMIC DNA]</scope>
    <source>
        <tissue evidence="3">Leaf</tissue>
    </source>
</reference>
<organism evidence="3">
    <name type="scientific">Daucus carota subsp. sativus</name>
    <name type="common">Carrot</name>
    <dbReference type="NCBI Taxonomy" id="79200"/>
    <lineage>
        <taxon>Eukaryota</taxon>
        <taxon>Viridiplantae</taxon>
        <taxon>Streptophyta</taxon>
        <taxon>Embryophyta</taxon>
        <taxon>Tracheophyta</taxon>
        <taxon>Spermatophyta</taxon>
        <taxon>Magnoliopsida</taxon>
        <taxon>eudicotyledons</taxon>
        <taxon>Gunneridae</taxon>
        <taxon>Pentapetalae</taxon>
        <taxon>asterids</taxon>
        <taxon>campanulids</taxon>
        <taxon>Apiales</taxon>
        <taxon>Apiaceae</taxon>
        <taxon>Apioideae</taxon>
        <taxon>Scandiceae</taxon>
        <taxon>Daucinae</taxon>
        <taxon>Daucus</taxon>
        <taxon>Daucus sect. Daucus</taxon>
    </lineage>
</organism>
<dbReference type="EMBL" id="LNRQ01000009">
    <property type="protein sequence ID" value="KZM82062.1"/>
    <property type="molecule type" value="Genomic_DNA"/>
</dbReference>
<dbReference type="InterPro" id="IPR001810">
    <property type="entry name" value="F-box_dom"/>
</dbReference>
<feature type="domain" description="F-box associated beta-propeller type 1" evidence="2">
    <location>
        <begin position="105"/>
        <end position="268"/>
    </location>
</feature>
<dbReference type="InterPro" id="IPR055290">
    <property type="entry name" value="At3g26010-like"/>
</dbReference>
<dbReference type="InterPro" id="IPR006527">
    <property type="entry name" value="F-box-assoc_dom_typ1"/>
</dbReference>
<evidence type="ECO:0000313" key="3">
    <source>
        <dbReference type="EMBL" id="KZM82062.1"/>
    </source>
</evidence>
<gene>
    <name evidence="3" type="ORF">DCAR_029675</name>
</gene>
<dbReference type="STRING" id="79200.A0A175YGW4"/>
<accession>A0A175YGW4</accession>